<dbReference type="Proteomes" id="UP000070544">
    <property type="component" value="Unassembled WGS sequence"/>
</dbReference>
<dbReference type="SUPFAM" id="SSF53335">
    <property type="entry name" value="S-adenosyl-L-methionine-dependent methyltransferases"/>
    <property type="match status" value="1"/>
</dbReference>
<evidence type="ECO:0000256" key="4">
    <source>
        <dbReference type="SAM" id="MobiDB-lite"/>
    </source>
</evidence>
<organism evidence="6 7">
    <name type="scientific">Gonapodya prolifera (strain JEL478)</name>
    <name type="common">Monoblepharis prolifera</name>
    <dbReference type="NCBI Taxonomy" id="1344416"/>
    <lineage>
        <taxon>Eukaryota</taxon>
        <taxon>Fungi</taxon>
        <taxon>Fungi incertae sedis</taxon>
        <taxon>Chytridiomycota</taxon>
        <taxon>Chytridiomycota incertae sedis</taxon>
        <taxon>Monoblepharidomycetes</taxon>
        <taxon>Monoblepharidales</taxon>
        <taxon>Gonapodyaceae</taxon>
        <taxon>Gonapodya</taxon>
    </lineage>
</organism>
<sequence>MLAAPSSTASRFNSRASLYQQHRPTWPGALAAFLAKSTSLGTAIRDPYHLDPIVVADIGSGTGISSAALLRSTELGDALRKWGKSLVVVGVEPNPEMRRAAQEELREYISPESDSNDGQQPGNIRFRSVEGSAEHTGLESASVDLAVGLQCAHWWAIPSAARELRRILRQPAETTPNDEKTPSPNVVIGWNSRPELPDGSDGMERLASEFGEKEGEATASHSRHPSIAAALFHPSQYETLVLPNTLPFTRASFKGYVHSVSYMPKQGTPDGDRVDAEVDSIFDSWSTQKAHDENELDWVVKTNVYYGTIV</sequence>
<evidence type="ECO:0000313" key="6">
    <source>
        <dbReference type="EMBL" id="KXS11928.1"/>
    </source>
</evidence>
<dbReference type="InterPro" id="IPR051052">
    <property type="entry name" value="Diverse_substrate_MTase"/>
</dbReference>
<keyword evidence="3" id="KW-0808">Transferase</keyword>
<keyword evidence="7" id="KW-1185">Reference proteome</keyword>
<proteinExistence type="inferred from homology"/>
<reference evidence="6 7" key="1">
    <citation type="journal article" date="2015" name="Genome Biol. Evol.">
        <title>Phylogenomic analyses indicate that early fungi evolved digesting cell walls of algal ancestors of land plants.</title>
        <authorList>
            <person name="Chang Y."/>
            <person name="Wang S."/>
            <person name="Sekimoto S."/>
            <person name="Aerts A.L."/>
            <person name="Choi C."/>
            <person name="Clum A."/>
            <person name="LaButti K.M."/>
            <person name="Lindquist E.A."/>
            <person name="Yee Ngan C."/>
            <person name="Ohm R.A."/>
            <person name="Salamov A.A."/>
            <person name="Grigoriev I.V."/>
            <person name="Spatafora J.W."/>
            <person name="Berbee M.L."/>
        </authorList>
    </citation>
    <scope>NUCLEOTIDE SEQUENCE [LARGE SCALE GENOMIC DNA]</scope>
    <source>
        <strain evidence="6 7">JEL478</strain>
    </source>
</reference>
<dbReference type="PANTHER" id="PTHR44942">
    <property type="entry name" value="METHYLTRANSF_11 DOMAIN-CONTAINING PROTEIN"/>
    <property type="match status" value="1"/>
</dbReference>
<dbReference type="EMBL" id="KQ965794">
    <property type="protein sequence ID" value="KXS11928.1"/>
    <property type="molecule type" value="Genomic_DNA"/>
</dbReference>
<dbReference type="GO" id="GO:0008757">
    <property type="term" value="F:S-adenosylmethionine-dependent methyltransferase activity"/>
    <property type="evidence" value="ECO:0007669"/>
    <property type="project" value="InterPro"/>
</dbReference>
<gene>
    <name evidence="6" type="ORF">M427DRAFT_416713</name>
</gene>
<feature type="domain" description="Methyltransferase type 11" evidence="5">
    <location>
        <begin position="57"/>
        <end position="170"/>
    </location>
</feature>
<keyword evidence="2" id="KW-0489">Methyltransferase</keyword>
<dbReference type="Gene3D" id="3.40.50.150">
    <property type="entry name" value="Vaccinia Virus protein VP39"/>
    <property type="match status" value="1"/>
</dbReference>
<dbReference type="AlphaFoldDB" id="A0A139A5L0"/>
<dbReference type="GO" id="GO:0032259">
    <property type="term" value="P:methylation"/>
    <property type="evidence" value="ECO:0007669"/>
    <property type="project" value="UniProtKB-KW"/>
</dbReference>
<evidence type="ECO:0000259" key="5">
    <source>
        <dbReference type="Pfam" id="PF08241"/>
    </source>
</evidence>
<accession>A0A139A5L0</accession>
<comment type="similarity">
    <text evidence="1">Belongs to the methyltransferase superfamily.</text>
</comment>
<dbReference type="InterPro" id="IPR029063">
    <property type="entry name" value="SAM-dependent_MTases_sf"/>
</dbReference>
<dbReference type="Pfam" id="PF08241">
    <property type="entry name" value="Methyltransf_11"/>
    <property type="match status" value="1"/>
</dbReference>
<feature type="region of interest" description="Disordered" evidence="4">
    <location>
        <begin position="171"/>
        <end position="204"/>
    </location>
</feature>
<dbReference type="PANTHER" id="PTHR44942:SF4">
    <property type="entry name" value="METHYLTRANSFERASE TYPE 11 DOMAIN-CONTAINING PROTEIN"/>
    <property type="match status" value="1"/>
</dbReference>
<evidence type="ECO:0000256" key="1">
    <source>
        <dbReference type="ARBA" id="ARBA00008361"/>
    </source>
</evidence>
<dbReference type="OrthoDB" id="66144at2759"/>
<evidence type="ECO:0000313" key="7">
    <source>
        <dbReference type="Proteomes" id="UP000070544"/>
    </source>
</evidence>
<evidence type="ECO:0000256" key="2">
    <source>
        <dbReference type="ARBA" id="ARBA00022603"/>
    </source>
</evidence>
<dbReference type="STRING" id="1344416.A0A139A5L0"/>
<name>A0A139A5L0_GONPJ</name>
<dbReference type="InterPro" id="IPR013216">
    <property type="entry name" value="Methyltransf_11"/>
</dbReference>
<evidence type="ECO:0000256" key="3">
    <source>
        <dbReference type="ARBA" id="ARBA00022679"/>
    </source>
</evidence>
<protein>
    <recommendedName>
        <fullName evidence="5">Methyltransferase type 11 domain-containing protein</fullName>
    </recommendedName>
</protein>
<dbReference type="CDD" id="cd02440">
    <property type="entry name" value="AdoMet_MTases"/>
    <property type="match status" value="1"/>
</dbReference>